<comment type="caution">
    <text evidence="1">The sequence shown here is derived from an EMBL/GenBank/DDBJ whole genome shotgun (WGS) entry which is preliminary data.</text>
</comment>
<accession>A0A2S6HW44</accession>
<gene>
    <name evidence="1" type="ORF">BXY41_103377</name>
</gene>
<reference evidence="1 2" key="1">
    <citation type="submission" date="2018-02" db="EMBL/GenBank/DDBJ databases">
        <title>Genomic Encyclopedia of Archaeal and Bacterial Type Strains, Phase II (KMG-II): from individual species to whole genera.</title>
        <authorList>
            <person name="Goeker M."/>
        </authorList>
    </citation>
    <scope>NUCLEOTIDE SEQUENCE [LARGE SCALE GENOMIC DNA]</scope>
    <source>
        <strain evidence="1 2">DSM 3808</strain>
    </source>
</reference>
<keyword evidence="2" id="KW-1185">Reference proteome</keyword>
<dbReference type="RefSeq" id="WP_104436209.1">
    <property type="nucleotide sequence ID" value="NZ_PTJA01000003.1"/>
</dbReference>
<evidence type="ECO:0000313" key="1">
    <source>
        <dbReference type="EMBL" id="PPK82162.1"/>
    </source>
</evidence>
<dbReference type="Proteomes" id="UP000237749">
    <property type="component" value="Unassembled WGS sequence"/>
</dbReference>
<dbReference type="AlphaFoldDB" id="A0A2S6HW44"/>
<proteinExistence type="predicted"/>
<sequence>MGKTYFNLVDQLNFNGEAIKIKGNAKQELNKTVTKEEKIWIPGNYNSTYQSMLASQPQVYKAESMNGISTEVYLSVINSSPQVGKINIEMNDNGKCVIGFSTSLNKVTTGAPNKKAKEKNNYEEIIVSGLQAEGRFIYQFIEAALHDINVRIKKGTKPDHITWLVYYSELLYKIGGNDNQHFKETAKNLGIKIQLIKKNDELINYINFKSIYGKSEGRKKNKISYMSVFGHGQTPLYTGGAENQLSFGYEMNKYSKTGENLESILNFKQSDIDRLLSEAFDNGNMETYFYTCNAGTADKNGLRFAQLWADKTIGISHAFQNARSNYIFINSTMDEINAAFNLPGGMPDPAVSDYINGLKEISKEKAEKIARYITGEKGAETVGEIFDTSEEWKEKQSRKIDRERLDKAGKKYGYADKGSLQYPMVNNRGDDWKIIVGTWGEPRGFLTYTYTVTGIMDICSSKI</sequence>
<protein>
    <submittedName>
        <fullName evidence="1">Uncharacterized protein</fullName>
    </submittedName>
</protein>
<name>A0A2S6HW44_9FIRM</name>
<evidence type="ECO:0000313" key="2">
    <source>
        <dbReference type="Proteomes" id="UP000237749"/>
    </source>
</evidence>
<organism evidence="1 2">
    <name type="scientific">Lacrimispora xylanisolvens</name>
    <dbReference type="NCBI Taxonomy" id="384636"/>
    <lineage>
        <taxon>Bacteria</taxon>
        <taxon>Bacillati</taxon>
        <taxon>Bacillota</taxon>
        <taxon>Clostridia</taxon>
        <taxon>Lachnospirales</taxon>
        <taxon>Lachnospiraceae</taxon>
        <taxon>Lacrimispora</taxon>
    </lineage>
</organism>
<dbReference type="EMBL" id="PTJA01000003">
    <property type="protein sequence ID" value="PPK82162.1"/>
    <property type="molecule type" value="Genomic_DNA"/>
</dbReference>